<gene>
    <name evidence="1" type="ORF">D9613_010380</name>
</gene>
<dbReference type="EMBL" id="JAACJL010000059">
    <property type="protein sequence ID" value="KAF4609863.1"/>
    <property type="molecule type" value="Genomic_DNA"/>
</dbReference>
<reference evidence="1 2" key="1">
    <citation type="submission" date="2019-12" db="EMBL/GenBank/DDBJ databases">
        <authorList>
            <person name="Floudas D."/>
            <person name="Bentzer J."/>
            <person name="Ahren D."/>
            <person name="Johansson T."/>
            <person name="Persson P."/>
            <person name="Tunlid A."/>
        </authorList>
    </citation>
    <scope>NUCLEOTIDE SEQUENCE [LARGE SCALE GENOMIC DNA]</scope>
    <source>
        <strain evidence="1 2">CBS 102.39</strain>
    </source>
</reference>
<dbReference type="Proteomes" id="UP000521872">
    <property type="component" value="Unassembled WGS sequence"/>
</dbReference>
<proteinExistence type="predicted"/>
<dbReference type="AlphaFoldDB" id="A0A8H4QF66"/>
<accession>A0A8H4QF66</accession>
<dbReference type="Gene3D" id="1.25.40.10">
    <property type="entry name" value="Tetratricopeptide repeat domain"/>
    <property type="match status" value="2"/>
</dbReference>
<evidence type="ECO:0000313" key="2">
    <source>
        <dbReference type="Proteomes" id="UP000521872"/>
    </source>
</evidence>
<organism evidence="1 2">
    <name type="scientific">Agrocybe pediades</name>
    <dbReference type="NCBI Taxonomy" id="84607"/>
    <lineage>
        <taxon>Eukaryota</taxon>
        <taxon>Fungi</taxon>
        <taxon>Dikarya</taxon>
        <taxon>Basidiomycota</taxon>
        <taxon>Agaricomycotina</taxon>
        <taxon>Agaricomycetes</taxon>
        <taxon>Agaricomycetidae</taxon>
        <taxon>Agaricales</taxon>
        <taxon>Agaricineae</taxon>
        <taxon>Strophariaceae</taxon>
        <taxon>Agrocybe</taxon>
    </lineage>
</organism>
<keyword evidence="2" id="KW-1185">Reference proteome</keyword>
<evidence type="ECO:0000313" key="1">
    <source>
        <dbReference type="EMBL" id="KAF4609863.1"/>
    </source>
</evidence>
<protein>
    <submittedName>
        <fullName evidence="1">Uncharacterized protein</fullName>
    </submittedName>
</protein>
<dbReference type="SUPFAM" id="SSF48452">
    <property type="entry name" value="TPR-like"/>
    <property type="match status" value="2"/>
</dbReference>
<sequence length="981" mass="109765">MADPLSVALAAITLGTTLKDLTELALKLHESFKKHAHNMRVAQSLAADTLEIVQDIETFYTARGDVLDNLADVRDAVARLSMDMQSVYDQCVPILQLGNSPEGGLRRTLFKIEQWRSRKVESDIRNLREQADKCHRRFMRHTQLGTAVAIGELKGAVSEGFSATTRQLSALQVSDANVLAFMGSTPAVISTLPPDVMLSEDLLFKLYVGGYVRKIDDILKNLASKQSYAVEEPDDHHTQPLDPYTSFLFRTSEAIEYARGNAVTELIRVQQGLLNIGADGNPIQEGARALGALSIDLEELEMYSESLILSTWSVDLYKTLSKSHRDVYAPYLAFAFSNHALLSYNTGDFAQAMAMTTECLSLLKTCAPTFATEVLTARVLSESALFRHAIGEHSSASLQDAEDSVAVFERLGAGQMAIMGPEQGGNYTTFRLNLRGEDQVVRDYAYALDVQRLILYRMERYEEALDVGGKALRLYRALGQHYKHIDNQSQVATLFHFLCNDVYRGVIPLSSALKYAQEAVQIWEEVQGPTAIEEEAILDYLAMQTKILVEMGRPRDALTVFQKLASRVRSMATNQRMYIHKLQDLASIFFDKYHYTEAATASRTIVEIYRQSVDSLPTSQRSLINILLDNVKHCGYANHISEALLCSDEALAIAGQQRVKDVTFTEEYLDCLGWPAYLSIEAGYPQQAINQIQGSPNIGPAIQRHSIRCDSDMLYLIFCKALAFLRLGRLSLASATIAEGYDLAESTTSTLNLQEEGRYGLLLHVSALVHRCGGKQDDALTAIKAAIAIFESCGWGRRLYTLSDVQADIGLDAEAVCTAEEDVQSTEHFASSSSPWVKHLHNMSQYSLCLRLFFNGDFTRARQLILEVRSFYEWHAHSRNAWFIDLARALRAEGILECASNRHAEGAAARTRLNELQQRLRTTHPDLAHQVDVYVNYERNYPAWKRILEKHPLTCSHWVEEEAITGQEYTITHSHPTTHSA</sequence>
<dbReference type="InterPro" id="IPR011990">
    <property type="entry name" value="TPR-like_helical_dom_sf"/>
</dbReference>
<name>A0A8H4QF66_9AGAR</name>
<comment type="caution">
    <text evidence="1">The sequence shown here is derived from an EMBL/GenBank/DDBJ whole genome shotgun (WGS) entry which is preliminary data.</text>
</comment>